<sequence length="154" mass="16115">MAWDEWEGLKADAAARSSTQMQLNQYPADPGGGGTGIPVTDSLKSEKKVWVKAGEGVTGLKADISKALTGLENGQAGLGDTTGCQTAAAQKELYDSWKKYVGDVSARCGELGGLLERSGHDLAKTDQSVLTDLDQLKVKYADTEAVGGQAPKGR</sequence>
<feature type="region of interest" description="Disordered" evidence="1">
    <location>
        <begin position="14"/>
        <end position="40"/>
    </location>
</feature>
<evidence type="ECO:0000313" key="2">
    <source>
        <dbReference type="EMBL" id="WUX53742.1"/>
    </source>
</evidence>
<dbReference type="RefSeq" id="WP_329077366.1">
    <property type="nucleotide sequence ID" value="NZ_CP109495.1"/>
</dbReference>
<evidence type="ECO:0000313" key="3">
    <source>
        <dbReference type="Proteomes" id="UP001432209"/>
    </source>
</evidence>
<dbReference type="EMBL" id="CP109495">
    <property type="protein sequence ID" value="WUX53742.1"/>
    <property type="molecule type" value="Genomic_DNA"/>
</dbReference>
<keyword evidence="3" id="KW-1185">Reference proteome</keyword>
<protein>
    <submittedName>
        <fullName evidence="2">Uncharacterized protein</fullName>
    </submittedName>
</protein>
<accession>A0ABZ2A4V8</accession>
<proteinExistence type="predicted"/>
<dbReference type="Proteomes" id="UP001432209">
    <property type="component" value="Chromosome"/>
</dbReference>
<reference evidence="2" key="1">
    <citation type="submission" date="2022-10" db="EMBL/GenBank/DDBJ databases">
        <title>The complete genomes of actinobacterial strains from the NBC collection.</title>
        <authorList>
            <person name="Joergensen T.S."/>
            <person name="Alvarez Arevalo M."/>
            <person name="Sterndorff E.B."/>
            <person name="Faurdal D."/>
            <person name="Vuksanovic O."/>
            <person name="Mourched A.-S."/>
            <person name="Charusanti P."/>
            <person name="Shaw S."/>
            <person name="Blin K."/>
            <person name="Weber T."/>
        </authorList>
    </citation>
    <scope>NUCLEOTIDE SEQUENCE</scope>
    <source>
        <strain evidence="2">NBC_01432</strain>
    </source>
</reference>
<name>A0ABZ2A4V8_STRNV</name>
<feature type="compositionally biased region" description="Polar residues" evidence="1">
    <location>
        <begin position="16"/>
        <end position="25"/>
    </location>
</feature>
<gene>
    <name evidence="2" type="ORF">OG442_20455</name>
</gene>
<evidence type="ECO:0000256" key="1">
    <source>
        <dbReference type="SAM" id="MobiDB-lite"/>
    </source>
</evidence>
<organism evidence="2 3">
    <name type="scientific">Streptomyces niveus</name>
    <name type="common">Streptomyces spheroides</name>
    <dbReference type="NCBI Taxonomy" id="193462"/>
    <lineage>
        <taxon>Bacteria</taxon>
        <taxon>Bacillati</taxon>
        <taxon>Actinomycetota</taxon>
        <taxon>Actinomycetes</taxon>
        <taxon>Kitasatosporales</taxon>
        <taxon>Streptomycetaceae</taxon>
        <taxon>Streptomyces</taxon>
    </lineage>
</organism>